<dbReference type="SUPFAM" id="SSF69065">
    <property type="entry name" value="RNase III domain-like"/>
    <property type="match status" value="1"/>
</dbReference>
<evidence type="ECO:0000256" key="9">
    <source>
        <dbReference type="ARBA" id="ARBA00022694"/>
    </source>
</evidence>
<gene>
    <name evidence="16" type="primary">rnc</name>
    <name evidence="19" type="ORF">HYN46_07805</name>
</gene>
<protein>
    <recommendedName>
        <fullName evidence="16">Ribonuclease 3</fullName>
        <ecNumber evidence="16">3.1.26.3</ecNumber>
    </recommendedName>
    <alternativeName>
        <fullName evidence="16">Ribonuclease III</fullName>
        <shortName evidence="16">RNase III</shortName>
    </alternativeName>
</protein>
<feature type="binding site" evidence="16">
    <location>
        <position position="116"/>
    </location>
    <ligand>
        <name>Mg(2+)</name>
        <dbReference type="ChEBI" id="CHEBI:18420"/>
    </ligand>
</feature>
<evidence type="ECO:0000256" key="8">
    <source>
        <dbReference type="ARBA" id="ARBA00022664"/>
    </source>
</evidence>
<keyword evidence="8 16" id="KW-0507">mRNA processing</keyword>
<keyword evidence="14 16" id="KW-0460">Magnesium</keyword>
<evidence type="ECO:0000256" key="11">
    <source>
        <dbReference type="ARBA" id="ARBA00022723"/>
    </source>
</evidence>
<evidence type="ECO:0000256" key="12">
    <source>
        <dbReference type="ARBA" id="ARBA00022759"/>
    </source>
</evidence>
<evidence type="ECO:0000256" key="6">
    <source>
        <dbReference type="ARBA" id="ARBA00022490"/>
    </source>
</evidence>
<keyword evidence="6 16" id="KW-0963">Cytoplasm</keyword>
<dbReference type="GO" id="GO:0004525">
    <property type="term" value="F:ribonuclease III activity"/>
    <property type="evidence" value="ECO:0007669"/>
    <property type="project" value="UniProtKB-UniRule"/>
</dbReference>
<dbReference type="GO" id="GO:0003725">
    <property type="term" value="F:double-stranded RNA binding"/>
    <property type="evidence" value="ECO:0007669"/>
    <property type="project" value="TreeGrafter"/>
</dbReference>
<sequence>MTESLKVVRLQKALGYRFSKLELCQQALTHRSVSSKSNYERLEFMGDALLGVIIACYLYDRFPSEDEGRLTRLRSTLVRQDSLAAIAKDLKLGEYLILGSGEMKSGGHRRESILADAVEALIGAMYLDSSDLNIVRDVVLQWYEPYLTTLVPKDTLKDPKTRLQELLQAKHLPLPAYTLTATQGEAHNQTFTVECHVEGAPVTVGHGQSRRYAEQSAASELLQFLESLSPKIKSS</sequence>
<organism evidence="19 20">
    <name type="scientific">Aquirhabdus parva</name>
    <dbReference type="NCBI Taxonomy" id="2283318"/>
    <lineage>
        <taxon>Bacteria</taxon>
        <taxon>Pseudomonadati</taxon>
        <taxon>Pseudomonadota</taxon>
        <taxon>Gammaproteobacteria</taxon>
        <taxon>Moraxellales</taxon>
        <taxon>Moraxellaceae</taxon>
        <taxon>Aquirhabdus</taxon>
    </lineage>
</organism>
<dbReference type="SMART" id="SM00535">
    <property type="entry name" value="RIBOc"/>
    <property type="match status" value="1"/>
</dbReference>
<proteinExistence type="inferred from homology"/>
<evidence type="ECO:0000256" key="7">
    <source>
        <dbReference type="ARBA" id="ARBA00022552"/>
    </source>
</evidence>
<evidence type="ECO:0000256" key="5">
    <source>
        <dbReference type="ARBA" id="ARBA00011738"/>
    </source>
</evidence>
<dbReference type="GO" id="GO:0046872">
    <property type="term" value="F:metal ion binding"/>
    <property type="evidence" value="ECO:0007669"/>
    <property type="project" value="UniProtKB-KW"/>
</dbReference>
<keyword evidence="10 16" id="KW-0540">Nuclease</keyword>
<feature type="domain" description="RNase III" evidence="18">
    <location>
        <begin position="7"/>
        <end position="130"/>
    </location>
</feature>
<evidence type="ECO:0000256" key="16">
    <source>
        <dbReference type="HAMAP-Rule" id="MF_00104"/>
    </source>
</evidence>
<comment type="function">
    <text evidence="16">Digests double-stranded RNA. Involved in the processing of primary rRNA transcript to yield the immediate precursors to the large and small rRNAs (23S and 16S). Processes some mRNAs, and tRNAs when they are encoded in the rRNA operon. Processes pre-crRNA and tracrRNA of type II CRISPR loci if present in the organism.</text>
</comment>
<evidence type="ECO:0000256" key="2">
    <source>
        <dbReference type="ARBA" id="ARBA00001946"/>
    </source>
</evidence>
<accession>A0A345P637</accession>
<evidence type="ECO:0000313" key="20">
    <source>
        <dbReference type="Proteomes" id="UP000253940"/>
    </source>
</evidence>
<dbReference type="InterPro" id="IPR014720">
    <property type="entry name" value="dsRBD_dom"/>
</dbReference>
<dbReference type="AlphaFoldDB" id="A0A345P637"/>
<dbReference type="InterPro" id="IPR000999">
    <property type="entry name" value="RNase_III_dom"/>
</dbReference>
<dbReference type="NCBIfam" id="TIGR02191">
    <property type="entry name" value="RNaseIII"/>
    <property type="match status" value="1"/>
</dbReference>
<comment type="catalytic activity">
    <reaction evidence="1 16">
        <text>Endonucleolytic cleavage to 5'-phosphomonoester.</text>
        <dbReference type="EC" id="3.1.26.3"/>
    </reaction>
</comment>
<keyword evidence="9 16" id="KW-0819">tRNA processing</keyword>
<dbReference type="GO" id="GO:0006397">
    <property type="term" value="P:mRNA processing"/>
    <property type="evidence" value="ECO:0007669"/>
    <property type="project" value="UniProtKB-UniRule"/>
</dbReference>
<feature type="binding site" evidence="16">
    <location>
        <position position="43"/>
    </location>
    <ligand>
        <name>Mg(2+)</name>
        <dbReference type="ChEBI" id="CHEBI:18420"/>
    </ligand>
</feature>
<feature type="binding site" evidence="16">
    <location>
        <position position="119"/>
    </location>
    <ligand>
        <name>Mg(2+)</name>
        <dbReference type="ChEBI" id="CHEBI:18420"/>
    </ligand>
</feature>
<keyword evidence="15 16" id="KW-0694">RNA-binding</keyword>
<dbReference type="PROSITE" id="PS50137">
    <property type="entry name" value="DS_RBD"/>
    <property type="match status" value="1"/>
</dbReference>
<dbReference type="Gene3D" id="1.10.1520.10">
    <property type="entry name" value="Ribonuclease III domain"/>
    <property type="match status" value="1"/>
</dbReference>
<dbReference type="SMART" id="SM00358">
    <property type="entry name" value="DSRM"/>
    <property type="match status" value="1"/>
</dbReference>
<dbReference type="PANTHER" id="PTHR11207">
    <property type="entry name" value="RIBONUCLEASE III"/>
    <property type="match status" value="1"/>
</dbReference>
<dbReference type="GO" id="GO:0008033">
    <property type="term" value="P:tRNA processing"/>
    <property type="evidence" value="ECO:0007669"/>
    <property type="project" value="UniProtKB-KW"/>
</dbReference>
<keyword evidence="7 16" id="KW-0698">rRNA processing</keyword>
<comment type="subunit">
    <text evidence="5 16">Homodimer.</text>
</comment>
<keyword evidence="13 16" id="KW-0378">Hydrolase</keyword>
<dbReference type="GO" id="GO:0010468">
    <property type="term" value="P:regulation of gene expression"/>
    <property type="evidence" value="ECO:0007669"/>
    <property type="project" value="TreeGrafter"/>
</dbReference>
<dbReference type="InterPro" id="IPR011907">
    <property type="entry name" value="RNase_III"/>
</dbReference>
<evidence type="ECO:0000256" key="15">
    <source>
        <dbReference type="ARBA" id="ARBA00022884"/>
    </source>
</evidence>
<dbReference type="OrthoDB" id="9805026at2"/>
<feature type="active site" evidence="16">
    <location>
        <position position="47"/>
    </location>
</feature>
<dbReference type="Gene3D" id="3.30.160.20">
    <property type="match status" value="1"/>
</dbReference>
<dbReference type="EC" id="3.1.26.3" evidence="16"/>
<dbReference type="GO" id="GO:0005737">
    <property type="term" value="C:cytoplasm"/>
    <property type="evidence" value="ECO:0007669"/>
    <property type="project" value="UniProtKB-SubCell"/>
</dbReference>
<dbReference type="GO" id="GO:0042802">
    <property type="term" value="F:identical protein binding"/>
    <property type="evidence" value="ECO:0007669"/>
    <property type="project" value="UniProtKB-ARBA"/>
</dbReference>
<dbReference type="Proteomes" id="UP000253940">
    <property type="component" value="Chromosome"/>
</dbReference>
<keyword evidence="16" id="KW-0699">rRNA-binding</keyword>
<dbReference type="CDD" id="cd00593">
    <property type="entry name" value="RIBOc"/>
    <property type="match status" value="1"/>
</dbReference>
<evidence type="ECO:0000259" key="17">
    <source>
        <dbReference type="PROSITE" id="PS50137"/>
    </source>
</evidence>
<evidence type="ECO:0000256" key="10">
    <source>
        <dbReference type="ARBA" id="ARBA00022722"/>
    </source>
</evidence>
<evidence type="ECO:0000313" key="19">
    <source>
        <dbReference type="EMBL" id="AXI02746.1"/>
    </source>
</evidence>
<evidence type="ECO:0000256" key="14">
    <source>
        <dbReference type="ARBA" id="ARBA00022842"/>
    </source>
</evidence>
<dbReference type="Pfam" id="PF14622">
    <property type="entry name" value="Ribonucleas_3_3"/>
    <property type="match status" value="1"/>
</dbReference>
<name>A0A345P637_9GAMM</name>
<dbReference type="KEGG" id="mbah:HYN46_07805"/>
<dbReference type="PANTHER" id="PTHR11207:SF0">
    <property type="entry name" value="RIBONUCLEASE 3"/>
    <property type="match status" value="1"/>
</dbReference>
<feature type="active site" evidence="16">
    <location>
        <position position="119"/>
    </location>
</feature>
<dbReference type="FunFam" id="1.10.1520.10:FF:000001">
    <property type="entry name" value="Ribonuclease 3"/>
    <property type="match status" value="1"/>
</dbReference>
<evidence type="ECO:0000256" key="1">
    <source>
        <dbReference type="ARBA" id="ARBA00000109"/>
    </source>
</evidence>
<dbReference type="SUPFAM" id="SSF54768">
    <property type="entry name" value="dsRNA-binding domain-like"/>
    <property type="match status" value="1"/>
</dbReference>
<keyword evidence="12 16" id="KW-0255">Endonuclease</keyword>
<dbReference type="EMBL" id="CP031222">
    <property type="protein sequence ID" value="AXI02746.1"/>
    <property type="molecule type" value="Genomic_DNA"/>
</dbReference>
<comment type="cofactor">
    <cofactor evidence="2 16">
        <name>Mg(2+)</name>
        <dbReference type="ChEBI" id="CHEBI:18420"/>
    </cofactor>
</comment>
<dbReference type="GO" id="GO:0006364">
    <property type="term" value="P:rRNA processing"/>
    <property type="evidence" value="ECO:0007669"/>
    <property type="project" value="UniProtKB-UniRule"/>
</dbReference>
<comment type="similarity">
    <text evidence="4">Belongs to the ribonuclease III family.</text>
</comment>
<dbReference type="InterPro" id="IPR036389">
    <property type="entry name" value="RNase_III_sf"/>
</dbReference>
<dbReference type="FunFam" id="3.30.160.20:FF:000003">
    <property type="entry name" value="Ribonuclease 3"/>
    <property type="match status" value="1"/>
</dbReference>
<dbReference type="HAMAP" id="MF_00104">
    <property type="entry name" value="RNase_III"/>
    <property type="match status" value="1"/>
</dbReference>
<feature type="domain" description="DRBM" evidence="17">
    <location>
        <begin position="158"/>
        <end position="227"/>
    </location>
</feature>
<dbReference type="Pfam" id="PF00035">
    <property type="entry name" value="dsrm"/>
    <property type="match status" value="1"/>
</dbReference>
<dbReference type="PROSITE" id="PS50142">
    <property type="entry name" value="RNASE_3_2"/>
    <property type="match status" value="1"/>
</dbReference>
<dbReference type="GO" id="GO:0019843">
    <property type="term" value="F:rRNA binding"/>
    <property type="evidence" value="ECO:0007669"/>
    <property type="project" value="UniProtKB-KW"/>
</dbReference>
<comment type="subcellular location">
    <subcellularLocation>
        <location evidence="3 16">Cytoplasm</location>
    </subcellularLocation>
</comment>
<evidence type="ECO:0000256" key="4">
    <source>
        <dbReference type="ARBA" id="ARBA00010183"/>
    </source>
</evidence>
<keyword evidence="20" id="KW-1185">Reference proteome</keyword>
<evidence type="ECO:0000259" key="18">
    <source>
        <dbReference type="PROSITE" id="PS50142"/>
    </source>
</evidence>
<evidence type="ECO:0000256" key="3">
    <source>
        <dbReference type="ARBA" id="ARBA00004496"/>
    </source>
</evidence>
<evidence type="ECO:0000256" key="13">
    <source>
        <dbReference type="ARBA" id="ARBA00022801"/>
    </source>
</evidence>
<keyword evidence="11 16" id="KW-0479">Metal-binding</keyword>
<dbReference type="CDD" id="cd10845">
    <property type="entry name" value="DSRM_RNAse_III_family"/>
    <property type="match status" value="1"/>
</dbReference>
<dbReference type="RefSeq" id="WP_114898856.1">
    <property type="nucleotide sequence ID" value="NZ_CP031222.1"/>
</dbReference>
<reference evidence="19 20" key="1">
    <citation type="submission" date="2018-07" db="EMBL/GenBank/DDBJ databases">
        <title>Genome sequencing of Moraxellaceae gen. HYN0046.</title>
        <authorList>
            <person name="Kim M."/>
            <person name="Yi H."/>
        </authorList>
    </citation>
    <scope>NUCLEOTIDE SEQUENCE [LARGE SCALE GENOMIC DNA]</scope>
    <source>
        <strain evidence="19 20">HYN0046</strain>
    </source>
</reference>